<dbReference type="NCBIfam" id="NF010029">
    <property type="entry name" value="PRK13504.1"/>
    <property type="match status" value="1"/>
</dbReference>
<comment type="similarity">
    <text evidence="3">Belongs to the nitrite and sulfite reductase 4Fe-4S domain family.</text>
</comment>
<name>A0A7S4I5F5_9EUKA</name>
<evidence type="ECO:0000256" key="7">
    <source>
        <dbReference type="ARBA" id="ARBA00023002"/>
    </source>
</evidence>
<organism evidence="12">
    <name type="scientific">Prymnesium polylepis</name>
    <dbReference type="NCBI Taxonomy" id="72548"/>
    <lineage>
        <taxon>Eukaryota</taxon>
        <taxon>Haptista</taxon>
        <taxon>Haptophyta</taxon>
        <taxon>Prymnesiophyceae</taxon>
        <taxon>Prymnesiales</taxon>
        <taxon>Prymnesiaceae</taxon>
        <taxon>Prymnesium</taxon>
    </lineage>
</organism>
<keyword evidence="9" id="KW-0411">Iron-sulfur</keyword>
<dbReference type="InterPro" id="IPR036136">
    <property type="entry name" value="Nit/Sulf_reduc_fer-like_dom_sf"/>
</dbReference>
<keyword evidence="5" id="KW-0349">Heme</keyword>
<dbReference type="InterPro" id="IPR006066">
    <property type="entry name" value="NO2/SO3_Rdtase_FeS/sirohaem_BS"/>
</dbReference>
<dbReference type="GO" id="GO:0016002">
    <property type="term" value="F:sulfite reductase activity"/>
    <property type="evidence" value="ECO:0007669"/>
    <property type="project" value="TreeGrafter"/>
</dbReference>
<comment type="cofactor">
    <cofactor evidence="2">
        <name>[4Fe-4S] cluster</name>
        <dbReference type="ChEBI" id="CHEBI:49883"/>
    </cofactor>
</comment>
<dbReference type="EMBL" id="HBKO01018708">
    <property type="protein sequence ID" value="CAE2219239.1"/>
    <property type="molecule type" value="Transcribed_RNA"/>
</dbReference>
<dbReference type="PRINTS" id="PR00397">
    <property type="entry name" value="SIROHAEM"/>
</dbReference>
<dbReference type="GO" id="GO:0009337">
    <property type="term" value="C:sulfite reductase complex (NADPH)"/>
    <property type="evidence" value="ECO:0007669"/>
    <property type="project" value="TreeGrafter"/>
</dbReference>
<evidence type="ECO:0000259" key="10">
    <source>
        <dbReference type="Pfam" id="PF01077"/>
    </source>
</evidence>
<dbReference type="InterPro" id="IPR045854">
    <property type="entry name" value="NO2/SO3_Rdtase_4Fe4S_sf"/>
</dbReference>
<feature type="domain" description="Nitrite/sulphite reductase 4Fe-4S" evidence="10">
    <location>
        <begin position="177"/>
        <end position="321"/>
    </location>
</feature>
<comment type="cofactor">
    <cofactor evidence="1">
        <name>siroheme</name>
        <dbReference type="ChEBI" id="CHEBI:60052"/>
    </cofactor>
</comment>
<accession>A0A7S4I5F5</accession>
<dbReference type="Pfam" id="PF01077">
    <property type="entry name" value="NIR_SIR"/>
    <property type="match status" value="2"/>
</dbReference>
<keyword evidence="4" id="KW-0004">4Fe-4S</keyword>
<dbReference type="InterPro" id="IPR006067">
    <property type="entry name" value="NO2/SO3_Rdtase_4Fe4S_dom"/>
</dbReference>
<dbReference type="InterPro" id="IPR005117">
    <property type="entry name" value="NiRdtase/SiRdtase_haem-b_fer"/>
</dbReference>
<dbReference type="SUPFAM" id="SSF55124">
    <property type="entry name" value="Nitrite/Sulfite reductase N-terminal domain-like"/>
    <property type="match status" value="2"/>
</dbReference>
<dbReference type="GO" id="GO:0020037">
    <property type="term" value="F:heme binding"/>
    <property type="evidence" value="ECO:0007669"/>
    <property type="project" value="InterPro"/>
</dbReference>
<protein>
    <submittedName>
        <fullName evidence="12">Uncharacterized protein</fullName>
    </submittedName>
</protein>
<gene>
    <name evidence="12" type="ORF">CPOL0286_LOCUS8503</name>
</gene>
<dbReference type="GO" id="GO:0051539">
    <property type="term" value="F:4 iron, 4 sulfur cluster binding"/>
    <property type="evidence" value="ECO:0007669"/>
    <property type="project" value="UniProtKB-KW"/>
</dbReference>
<evidence type="ECO:0000256" key="8">
    <source>
        <dbReference type="ARBA" id="ARBA00023004"/>
    </source>
</evidence>
<dbReference type="GO" id="GO:0050311">
    <property type="term" value="F:sulfite reductase (ferredoxin) activity"/>
    <property type="evidence" value="ECO:0007669"/>
    <property type="project" value="TreeGrafter"/>
</dbReference>
<evidence type="ECO:0000259" key="11">
    <source>
        <dbReference type="Pfam" id="PF03460"/>
    </source>
</evidence>
<sequence length="621" mass="69194">MKNDEIFVSKDSIHILKHHGSYMQQNRDLKKKADRDQSYQFMLRLKVPVGEVPASMFRELDDLSNKYGQGDLRATTRQAFQLHGVVKGHLKHVIASIANVGSNTYGGCGDINRNIMAPPVTFYNNPAYMYCMQYSRAIAELFKPMTEAFSELWLDGEKAATVEYYTRDIQEFNLDQVRVEDRGNGIITGHPVEPLYGRTYLPKKFKVAFTVPGDNSVDLYINDIGCVVIMEPDGVTLKGFNIVVGGGMGRTHKKEDTFARAADHLGFVGKDDFFEAMKAILAVQRDHGNREVRSSARLKYLVHTLGIDGFRALTEKYLGKPIEPWAPLPEWKYLDWMGWHEQGDGKLMLGINVEQGRVRDTPELRLKTVLRLLVDKYDMPMTLTPSQSIVLRDIAPKDKYDVETILKEHGVKMIHEIDAITRKSIACPSFPLCGLAMAEAERVQPEINLRLNNLLKSMGMADTDFVTRTTGCPNGCARPYMAEIAFVGSGPKTYQLWLGGSPAQTRTATATDIFKMPFDKLEETVEPIFAMYKTQRNSADEAFGDFCHRVGWPAVKAFMDTYTPGAHATMADPFAPALLPAADASVGIDSGLLATVEAAAAERGLNAATLLDTIVRDALEQ</sequence>
<evidence type="ECO:0000256" key="9">
    <source>
        <dbReference type="ARBA" id="ARBA00023014"/>
    </source>
</evidence>
<evidence type="ECO:0000313" key="12">
    <source>
        <dbReference type="EMBL" id="CAE2219239.1"/>
    </source>
</evidence>
<dbReference type="PANTHER" id="PTHR11493:SF47">
    <property type="entry name" value="SULFITE REDUCTASE [NADPH] SUBUNIT BETA"/>
    <property type="match status" value="1"/>
</dbReference>
<evidence type="ECO:0000256" key="6">
    <source>
        <dbReference type="ARBA" id="ARBA00022723"/>
    </source>
</evidence>
<dbReference type="Gene3D" id="3.30.413.10">
    <property type="entry name" value="Sulfite Reductase Hemoprotein, domain 1"/>
    <property type="match status" value="2"/>
</dbReference>
<dbReference type="PROSITE" id="PS00365">
    <property type="entry name" value="NIR_SIR"/>
    <property type="match status" value="1"/>
</dbReference>
<reference evidence="12" key="1">
    <citation type="submission" date="2021-01" db="EMBL/GenBank/DDBJ databases">
        <authorList>
            <person name="Corre E."/>
            <person name="Pelletier E."/>
            <person name="Niang G."/>
            <person name="Scheremetjew M."/>
            <person name="Finn R."/>
            <person name="Kale V."/>
            <person name="Holt S."/>
            <person name="Cochrane G."/>
            <person name="Meng A."/>
            <person name="Brown T."/>
            <person name="Cohen L."/>
        </authorList>
    </citation>
    <scope>NUCLEOTIDE SEQUENCE</scope>
    <source>
        <strain evidence="12">UIO037</strain>
    </source>
</reference>
<evidence type="ECO:0000256" key="2">
    <source>
        <dbReference type="ARBA" id="ARBA00001966"/>
    </source>
</evidence>
<proteinExistence type="inferred from homology"/>
<dbReference type="PANTHER" id="PTHR11493">
    <property type="entry name" value="SULFITE REDUCTASE [NADPH] SUBUNIT BETA-RELATED"/>
    <property type="match status" value="1"/>
</dbReference>
<dbReference type="InterPro" id="IPR045169">
    <property type="entry name" value="NO2/SO3_Rdtase_4Fe4S_prot"/>
</dbReference>
<dbReference type="Pfam" id="PF03460">
    <property type="entry name" value="NIR_SIR_ferr"/>
    <property type="match status" value="2"/>
</dbReference>
<dbReference type="SUPFAM" id="SSF56014">
    <property type="entry name" value="Nitrite and sulphite reductase 4Fe-4S domain-like"/>
    <property type="match status" value="2"/>
</dbReference>
<keyword evidence="6" id="KW-0479">Metal-binding</keyword>
<evidence type="ECO:0000256" key="3">
    <source>
        <dbReference type="ARBA" id="ARBA00010429"/>
    </source>
</evidence>
<dbReference type="AlphaFoldDB" id="A0A7S4I5F5"/>
<dbReference type="GO" id="GO:0000103">
    <property type="term" value="P:sulfate assimilation"/>
    <property type="evidence" value="ECO:0007669"/>
    <property type="project" value="TreeGrafter"/>
</dbReference>
<keyword evidence="8" id="KW-0408">Iron</keyword>
<evidence type="ECO:0000256" key="5">
    <source>
        <dbReference type="ARBA" id="ARBA00022617"/>
    </source>
</evidence>
<evidence type="ECO:0000256" key="4">
    <source>
        <dbReference type="ARBA" id="ARBA00022485"/>
    </source>
</evidence>
<feature type="domain" description="Nitrite/sulphite reductase 4Fe-4S" evidence="10">
    <location>
        <begin position="422"/>
        <end position="558"/>
    </location>
</feature>
<keyword evidence="7" id="KW-0560">Oxidoreductase</keyword>
<evidence type="ECO:0000256" key="1">
    <source>
        <dbReference type="ARBA" id="ARBA00001929"/>
    </source>
</evidence>
<dbReference type="GO" id="GO:0046872">
    <property type="term" value="F:metal ion binding"/>
    <property type="evidence" value="ECO:0007669"/>
    <property type="project" value="UniProtKB-KW"/>
</dbReference>
<feature type="domain" description="Nitrite/Sulfite reductase ferredoxin-like" evidence="11">
    <location>
        <begin position="35"/>
        <end position="98"/>
    </location>
</feature>
<feature type="domain" description="Nitrite/Sulfite reductase ferredoxin-like" evidence="11">
    <location>
        <begin position="340"/>
        <end position="408"/>
    </location>
</feature>